<feature type="transmembrane region" description="Helical" evidence="1">
    <location>
        <begin position="492"/>
        <end position="511"/>
    </location>
</feature>
<dbReference type="PANTHER" id="PTHR30282:SF0">
    <property type="entry name" value="P-AMINOBENZOYL-GLUTAMATE TRANSPORT PROTEIN"/>
    <property type="match status" value="1"/>
</dbReference>
<dbReference type="AlphaFoldDB" id="A0A846S7V2"/>
<feature type="transmembrane region" description="Helical" evidence="1">
    <location>
        <begin position="396"/>
        <end position="415"/>
    </location>
</feature>
<keyword evidence="1" id="KW-0812">Transmembrane</keyword>
<feature type="transmembrane region" description="Helical" evidence="1">
    <location>
        <begin position="354"/>
        <end position="375"/>
    </location>
</feature>
<feature type="transmembrane region" description="Helical" evidence="1">
    <location>
        <begin position="435"/>
        <end position="455"/>
    </location>
</feature>
<dbReference type="GO" id="GO:1902604">
    <property type="term" value="P:p-aminobenzoyl-glutamate transmembrane transport"/>
    <property type="evidence" value="ECO:0007669"/>
    <property type="project" value="InterPro"/>
</dbReference>
<gene>
    <name evidence="2" type="ORF">BKA07_003156</name>
</gene>
<dbReference type="EMBL" id="JAATJN010000001">
    <property type="protein sequence ID" value="NJC58121.1"/>
    <property type="molecule type" value="Genomic_DNA"/>
</dbReference>
<feature type="transmembrane region" description="Helical" evidence="1">
    <location>
        <begin position="259"/>
        <end position="281"/>
    </location>
</feature>
<comment type="caution">
    <text evidence="2">The sequence shown here is derived from an EMBL/GenBank/DDBJ whole genome shotgun (WGS) entry which is preliminary data.</text>
</comment>
<evidence type="ECO:0000313" key="2">
    <source>
        <dbReference type="EMBL" id="NJC58121.1"/>
    </source>
</evidence>
<evidence type="ECO:0000256" key="1">
    <source>
        <dbReference type="SAM" id="Phobius"/>
    </source>
</evidence>
<feature type="transmembrane region" description="Helical" evidence="1">
    <location>
        <begin position="314"/>
        <end position="334"/>
    </location>
</feature>
<feature type="transmembrane region" description="Helical" evidence="1">
    <location>
        <begin position="75"/>
        <end position="97"/>
    </location>
</feature>
<feature type="transmembrane region" description="Helical" evidence="1">
    <location>
        <begin position="136"/>
        <end position="159"/>
    </location>
</feature>
<evidence type="ECO:0000313" key="3">
    <source>
        <dbReference type="Proteomes" id="UP000576792"/>
    </source>
</evidence>
<feature type="transmembrane region" description="Helical" evidence="1">
    <location>
        <begin position="462"/>
        <end position="480"/>
    </location>
</feature>
<proteinExistence type="predicted"/>
<keyword evidence="1" id="KW-0472">Membrane</keyword>
<feature type="transmembrane region" description="Helical" evidence="1">
    <location>
        <begin position="523"/>
        <end position="546"/>
    </location>
</feature>
<feature type="transmembrane region" description="Helical" evidence="1">
    <location>
        <begin position="171"/>
        <end position="192"/>
    </location>
</feature>
<dbReference type="InterPro" id="IPR004697">
    <property type="entry name" value="AbgT"/>
</dbReference>
<dbReference type="PANTHER" id="PTHR30282">
    <property type="entry name" value="P-AMINOBENZOYL GLUTAMATE TRANSPORTER"/>
    <property type="match status" value="1"/>
</dbReference>
<dbReference type="Proteomes" id="UP000576792">
    <property type="component" value="Unassembled WGS sequence"/>
</dbReference>
<name>A0A846S7V2_9MICO</name>
<accession>A0A846S7V2</accession>
<dbReference type="GO" id="GO:0015558">
    <property type="term" value="F:secondary active p-aminobenzoyl-glutamate transmembrane transporter activity"/>
    <property type="evidence" value="ECO:0007669"/>
    <property type="project" value="InterPro"/>
</dbReference>
<reference evidence="2 3" key="1">
    <citation type="submission" date="2020-03" db="EMBL/GenBank/DDBJ databases">
        <title>Sequencing the genomes of 1000 actinobacteria strains.</title>
        <authorList>
            <person name="Klenk H.-P."/>
        </authorList>
    </citation>
    <scope>NUCLEOTIDE SEQUENCE [LARGE SCALE GENOMIC DNA]</scope>
    <source>
        <strain evidence="2 3">DSM 18964</strain>
    </source>
</reference>
<organism evidence="2 3">
    <name type="scientific">Brevibacterium marinum</name>
    <dbReference type="NCBI Taxonomy" id="418643"/>
    <lineage>
        <taxon>Bacteria</taxon>
        <taxon>Bacillati</taxon>
        <taxon>Actinomycetota</taxon>
        <taxon>Actinomycetes</taxon>
        <taxon>Micrococcales</taxon>
        <taxon>Brevibacteriaceae</taxon>
        <taxon>Brevibacterium</taxon>
    </lineage>
</organism>
<dbReference type="Pfam" id="PF03806">
    <property type="entry name" value="ABG_transport"/>
    <property type="match status" value="1"/>
</dbReference>
<sequence>MDTAVPAARGRVSTTVIDDSGRLIRKALPNHRGASMPRNAAVTEDDKSTRPGDLNWLMRLLVIIEKVGNKLPHPFWLFLSLAVVVMVLSAIFSAVGLQAVNPATDETVTVTNLFSTESLREIVAGATNNFVTFPPLGLVLIVLIGVAVAEQAGLIPAMLRGTIAGASPKWITFIVALAGTAASIASDASYMIMIPLGGLAFKAVGRNPLLGCIVAYAATSGGYSAAPMVNSMDTILGGLSTSAAQIIDPDYVVSPVANFYFNFVSMFVVAGAVTLVTELLLTKRADQMELDEPDENDPDNFDVKMALDSNEKRGMVIAVLSIVACAALLFFLAWPDDSFLRDEAGGFGPDSGLMSGIAAIIGFGFFIVGIVYGYATGSIKKTSDIPEMMGKGLLPFVPVIVLFFAASQFLALFKMSSLGEILAIRGAEFFGSLDTGSFVILIGGWLLVALGALFLTSGSGLWTLMAPVLVPMFMLLSIAPETTQALYRIGDSTTNIVSPMSPYFVVVLGFIQRYKKDAGIGTLLSFTIPLSFTMFIFWGLLFFIWWSTGIPWGPGSATMYHMG</sequence>
<protein>
    <submittedName>
        <fullName evidence="2">Aminobenzoyl-glutamate transport protein</fullName>
    </submittedName>
</protein>
<keyword evidence="3" id="KW-1185">Reference proteome</keyword>
<keyword evidence="1" id="KW-1133">Transmembrane helix</keyword>